<dbReference type="AlphaFoldDB" id="A0A2K9H764"/>
<dbReference type="EMBL" id="FZNZ01000050">
    <property type="protein sequence ID" value="SNS14669.1"/>
    <property type="molecule type" value="Genomic_DNA"/>
</dbReference>
<gene>
    <name evidence="2" type="ORF">SAMN06265364_15010</name>
</gene>
<keyword evidence="3" id="KW-1185">Reference proteome</keyword>
<organism evidence="2 3">
    <name type="scientific">Prevotella jejuni</name>
    <dbReference type="NCBI Taxonomy" id="1177574"/>
    <lineage>
        <taxon>Bacteria</taxon>
        <taxon>Pseudomonadati</taxon>
        <taxon>Bacteroidota</taxon>
        <taxon>Bacteroidia</taxon>
        <taxon>Bacteroidales</taxon>
        <taxon>Prevotellaceae</taxon>
        <taxon>Prevotella</taxon>
    </lineage>
</organism>
<sequence>MKRSHKLSIVYIVILLTGLSLWQLWKSSRIIEDPAYTKGVVNELYKVRATPYFSYLYTIDEKTYKGNGKRYGEYESLQIGDTITVYYQKSNPNNSEAYIRKNK</sequence>
<dbReference type="GeneID" id="94028468"/>
<dbReference type="RefSeq" id="WP_009011282.1">
    <property type="nucleotide sequence ID" value="NZ_CAUTGU010000010.1"/>
</dbReference>
<accession>A0A2K9H764</accession>
<proteinExistence type="predicted"/>
<feature type="domain" description="DUF3592" evidence="1">
    <location>
        <begin position="50"/>
        <end position="95"/>
    </location>
</feature>
<dbReference type="Proteomes" id="UP000198427">
    <property type="component" value="Unassembled WGS sequence"/>
</dbReference>
<evidence type="ECO:0000259" key="1">
    <source>
        <dbReference type="Pfam" id="PF12158"/>
    </source>
</evidence>
<protein>
    <recommendedName>
        <fullName evidence="1">DUF3592 domain-containing protein</fullName>
    </recommendedName>
</protein>
<dbReference type="Pfam" id="PF12158">
    <property type="entry name" value="DUF3592"/>
    <property type="match status" value="1"/>
</dbReference>
<evidence type="ECO:0000313" key="3">
    <source>
        <dbReference type="Proteomes" id="UP000198427"/>
    </source>
</evidence>
<dbReference type="InterPro" id="IPR021994">
    <property type="entry name" value="DUF3592"/>
</dbReference>
<name>A0A2K9H764_9BACT</name>
<dbReference type="OrthoDB" id="1076480at2"/>
<reference evidence="2 3" key="1">
    <citation type="submission" date="2017-06" db="EMBL/GenBank/DDBJ databases">
        <authorList>
            <person name="Varghese N."/>
            <person name="Submissions S."/>
        </authorList>
    </citation>
    <scope>NUCLEOTIDE SEQUENCE [LARGE SCALE GENOMIC DNA]</scope>
    <source>
        <strain evidence="2 3">DSM 26989</strain>
    </source>
</reference>
<dbReference type="KEGG" id="pje:CRM71_03345"/>
<comment type="caution">
    <text evidence="2">The sequence shown here is derived from an EMBL/GenBank/DDBJ whole genome shotgun (WGS) entry which is preliminary data.</text>
</comment>
<evidence type="ECO:0000313" key="2">
    <source>
        <dbReference type="EMBL" id="SNS14669.1"/>
    </source>
</evidence>